<dbReference type="InterPro" id="IPR041201">
    <property type="entry name" value="PTPRJ_TM"/>
</dbReference>
<feature type="domain" description="PTPRJ transmembrane" evidence="2">
    <location>
        <begin position="109"/>
        <end position="220"/>
    </location>
</feature>
<dbReference type="PANTHER" id="PTHR46957">
    <property type="entry name" value="CYTOKINE RECEPTOR"/>
    <property type="match status" value="1"/>
</dbReference>
<evidence type="ECO:0000256" key="1">
    <source>
        <dbReference type="ARBA" id="ARBA00013064"/>
    </source>
</evidence>
<sequence>MWRFREDDQESDWSVSVGAGAHPSLLSFHDTNNNNKQQPIEAVVDNLLGGLRYRMDVRAVTEAGAGDFSAASDAVHVEMPILPPPRPSSGIEIVYNTIHSTDLGIRYSTSMFNAKHGYLKKSALIVAEVNNNNENIINSIIDNQNKTLTWSQVQRFDLWPAYVAIETMIEPLRKFFPPHFVSEVIGVDSTCSNIEVDTICNGPLKPATSYRFKLRLYTAPDMWTDSEYSEIATTSWFINHSLL</sequence>
<name>A0A1S0TLA2_LOALO</name>
<organism evidence="3">
    <name type="scientific">Loa loa</name>
    <name type="common">Eye worm</name>
    <name type="synonym">Filaria loa</name>
    <dbReference type="NCBI Taxonomy" id="7209"/>
    <lineage>
        <taxon>Eukaryota</taxon>
        <taxon>Metazoa</taxon>
        <taxon>Ecdysozoa</taxon>
        <taxon>Nematoda</taxon>
        <taxon>Chromadorea</taxon>
        <taxon>Rhabditida</taxon>
        <taxon>Spirurina</taxon>
        <taxon>Spiruromorpha</taxon>
        <taxon>Filarioidea</taxon>
        <taxon>Onchocercidae</taxon>
        <taxon>Loa</taxon>
    </lineage>
</organism>
<accession>A0A1S0TLA2</accession>
<dbReference type="InParanoid" id="A0A1S0TLA2"/>
<dbReference type="Pfam" id="PF18861">
    <property type="entry name" value="PTP_tm"/>
    <property type="match status" value="1"/>
</dbReference>
<dbReference type="InterPro" id="IPR013783">
    <property type="entry name" value="Ig-like_fold"/>
</dbReference>
<gene>
    <name evidence="3" type="ORF">LOAG_12391</name>
</gene>
<dbReference type="KEGG" id="loa:LOAG_12391"/>
<dbReference type="SUPFAM" id="SSF49265">
    <property type="entry name" value="Fibronectin type III"/>
    <property type="match status" value="1"/>
</dbReference>
<dbReference type="InterPro" id="IPR050713">
    <property type="entry name" value="RTP_Phos/Ushers"/>
</dbReference>
<dbReference type="OMA" id="FREDDQE"/>
<reference evidence="3" key="1">
    <citation type="submission" date="2012-04" db="EMBL/GenBank/DDBJ databases">
        <title>The Genome Sequence of Loa loa.</title>
        <authorList>
            <consortium name="The Broad Institute Genome Sequencing Platform"/>
            <consortium name="Broad Institute Genome Sequencing Center for Infectious Disease"/>
            <person name="Nutman T.B."/>
            <person name="Fink D.L."/>
            <person name="Russ C."/>
            <person name="Young S."/>
            <person name="Zeng Q."/>
            <person name="Gargeya S."/>
            <person name="Alvarado L."/>
            <person name="Berlin A."/>
            <person name="Chapman S.B."/>
            <person name="Chen Z."/>
            <person name="Freedman E."/>
            <person name="Gellesch M."/>
            <person name="Goldberg J."/>
            <person name="Griggs A."/>
            <person name="Gujja S."/>
            <person name="Heilman E.R."/>
            <person name="Heiman D."/>
            <person name="Howarth C."/>
            <person name="Mehta T."/>
            <person name="Neiman D."/>
            <person name="Pearson M."/>
            <person name="Roberts A."/>
            <person name="Saif S."/>
            <person name="Shea T."/>
            <person name="Shenoy N."/>
            <person name="Sisk P."/>
            <person name="Stolte C."/>
            <person name="Sykes S."/>
            <person name="White J."/>
            <person name="Yandava C."/>
            <person name="Haas B."/>
            <person name="Henn M.R."/>
            <person name="Nusbaum C."/>
            <person name="Birren B."/>
        </authorList>
    </citation>
    <scope>NUCLEOTIDE SEQUENCE [LARGE SCALE GENOMIC DNA]</scope>
</reference>
<dbReference type="EMBL" id="JH712379">
    <property type="protein sequence ID" value="EFO16117.2"/>
    <property type="molecule type" value="Genomic_DNA"/>
</dbReference>
<dbReference type="PANTHER" id="PTHR46957:SF3">
    <property type="entry name" value="CYTOKINE RECEPTOR"/>
    <property type="match status" value="1"/>
</dbReference>
<dbReference type="RefSeq" id="XP_020301328.1">
    <property type="nucleotide sequence ID" value="XM_020448537.1"/>
</dbReference>
<proteinExistence type="predicted"/>
<dbReference type="OrthoDB" id="5830925at2759"/>
<dbReference type="GO" id="GO:0004725">
    <property type="term" value="F:protein tyrosine phosphatase activity"/>
    <property type="evidence" value="ECO:0007669"/>
    <property type="project" value="UniProtKB-EC"/>
</dbReference>
<dbReference type="EC" id="3.1.3.48" evidence="1"/>
<dbReference type="CTD" id="9949852"/>
<dbReference type="AlphaFoldDB" id="A0A1S0TLA2"/>
<dbReference type="GO" id="GO:0016020">
    <property type="term" value="C:membrane"/>
    <property type="evidence" value="ECO:0007669"/>
    <property type="project" value="UniProtKB-SubCell"/>
</dbReference>
<evidence type="ECO:0000259" key="2">
    <source>
        <dbReference type="Pfam" id="PF18861"/>
    </source>
</evidence>
<protein>
    <recommendedName>
        <fullName evidence="1">protein-tyrosine-phosphatase</fullName>
        <ecNumber evidence="1">3.1.3.48</ecNumber>
    </recommendedName>
</protein>
<dbReference type="Gene3D" id="2.60.40.10">
    <property type="entry name" value="Immunoglobulins"/>
    <property type="match status" value="1"/>
</dbReference>
<evidence type="ECO:0000313" key="3">
    <source>
        <dbReference type="EMBL" id="EFO16117.2"/>
    </source>
</evidence>
<dbReference type="InterPro" id="IPR036116">
    <property type="entry name" value="FN3_sf"/>
</dbReference>
<dbReference type="GeneID" id="9949852"/>